<name>A0A383ELU7_9ZZZZ</name>
<dbReference type="PANTHER" id="PTHR46390">
    <property type="entry name" value="MANNOSE-1-PHOSPHATE GUANYLYLTRANSFERASE"/>
    <property type="match status" value="1"/>
</dbReference>
<feature type="domain" description="Nucleotidyl transferase" evidence="1">
    <location>
        <begin position="4"/>
        <end position="104"/>
    </location>
</feature>
<dbReference type="GO" id="GO:0009298">
    <property type="term" value="P:GDP-mannose biosynthetic process"/>
    <property type="evidence" value="ECO:0007669"/>
    <property type="project" value="TreeGrafter"/>
</dbReference>
<evidence type="ECO:0000259" key="1">
    <source>
        <dbReference type="Pfam" id="PF00483"/>
    </source>
</evidence>
<organism evidence="2">
    <name type="scientific">marine metagenome</name>
    <dbReference type="NCBI Taxonomy" id="408172"/>
    <lineage>
        <taxon>unclassified sequences</taxon>
        <taxon>metagenomes</taxon>
        <taxon>ecological metagenomes</taxon>
    </lineage>
</organism>
<dbReference type="EMBL" id="UINC01226667">
    <property type="protein sequence ID" value="SVE57245.1"/>
    <property type="molecule type" value="Genomic_DNA"/>
</dbReference>
<accession>A0A383ELU7</accession>
<feature type="non-terminal residue" evidence="2">
    <location>
        <position position="110"/>
    </location>
</feature>
<dbReference type="GO" id="GO:0004475">
    <property type="term" value="F:mannose-1-phosphate guanylyltransferase (GTP) activity"/>
    <property type="evidence" value="ECO:0007669"/>
    <property type="project" value="TreeGrafter"/>
</dbReference>
<dbReference type="SUPFAM" id="SSF53448">
    <property type="entry name" value="Nucleotide-diphospho-sugar transferases"/>
    <property type="match status" value="1"/>
</dbReference>
<sequence>MYHVILAGGSGSRFWPKSRKNAPKQLLKFLGEKTMIRMTYNRLLKIAAVDKILIVASEQLSKLIHKDIPEIPENNYIIEPSGKNTAPAIGLAALHIFKRDSNAIMGVYPA</sequence>
<proteinExistence type="predicted"/>
<dbReference type="AlphaFoldDB" id="A0A383ELU7"/>
<dbReference type="PANTHER" id="PTHR46390:SF1">
    <property type="entry name" value="MANNOSE-1-PHOSPHATE GUANYLYLTRANSFERASE"/>
    <property type="match status" value="1"/>
</dbReference>
<dbReference type="InterPro" id="IPR029044">
    <property type="entry name" value="Nucleotide-diphossugar_trans"/>
</dbReference>
<dbReference type="InterPro" id="IPR051161">
    <property type="entry name" value="Mannose-6P_isomerase_type2"/>
</dbReference>
<evidence type="ECO:0000313" key="2">
    <source>
        <dbReference type="EMBL" id="SVE57245.1"/>
    </source>
</evidence>
<gene>
    <name evidence="2" type="ORF">METZ01_LOCUS510099</name>
</gene>
<dbReference type="Gene3D" id="3.90.550.10">
    <property type="entry name" value="Spore Coat Polysaccharide Biosynthesis Protein SpsA, Chain A"/>
    <property type="match status" value="1"/>
</dbReference>
<dbReference type="Pfam" id="PF00483">
    <property type="entry name" value="NTP_transferase"/>
    <property type="match status" value="1"/>
</dbReference>
<protein>
    <recommendedName>
        <fullName evidence="1">Nucleotidyl transferase domain-containing protein</fullName>
    </recommendedName>
</protein>
<reference evidence="2" key="1">
    <citation type="submission" date="2018-05" db="EMBL/GenBank/DDBJ databases">
        <authorList>
            <person name="Lanie J.A."/>
            <person name="Ng W.-L."/>
            <person name="Kazmierczak K.M."/>
            <person name="Andrzejewski T.M."/>
            <person name="Davidsen T.M."/>
            <person name="Wayne K.J."/>
            <person name="Tettelin H."/>
            <person name="Glass J.I."/>
            <person name="Rusch D."/>
            <person name="Podicherti R."/>
            <person name="Tsui H.-C.T."/>
            <person name="Winkler M.E."/>
        </authorList>
    </citation>
    <scope>NUCLEOTIDE SEQUENCE</scope>
</reference>
<dbReference type="InterPro" id="IPR005835">
    <property type="entry name" value="NTP_transferase_dom"/>
</dbReference>